<organism evidence="2">
    <name type="scientific">marine metagenome</name>
    <dbReference type="NCBI Taxonomy" id="408172"/>
    <lineage>
        <taxon>unclassified sequences</taxon>
        <taxon>metagenomes</taxon>
        <taxon>ecological metagenomes</taxon>
    </lineage>
</organism>
<dbReference type="Pfam" id="PF01266">
    <property type="entry name" value="DAO"/>
    <property type="match status" value="1"/>
</dbReference>
<dbReference type="AlphaFoldDB" id="A0A383CK47"/>
<sequence length="117" mass="12339">MDRRTLIRSSALGLLGLGLGGCATPRVGLITALRPTRRLVPVRAAWDRVIRTTVGLRPYRPSGFVLRAGKLDDKTIIQNYGHGGSGMSLSWGTGEIAANMALEQPARSAAVLGCGVV</sequence>
<dbReference type="Gene3D" id="3.30.9.10">
    <property type="entry name" value="D-Amino Acid Oxidase, subunit A, domain 2"/>
    <property type="match status" value="1"/>
</dbReference>
<evidence type="ECO:0000313" key="2">
    <source>
        <dbReference type="EMBL" id="SVE31998.1"/>
    </source>
</evidence>
<dbReference type="EMBL" id="UINC01209118">
    <property type="protein sequence ID" value="SVE31998.1"/>
    <property type="molecule type" value="Genomic_DNA"/>
</dbReference>
<accession>A0A383CK47</accession>
<dbReference type="InterPro" id="IPR006076">
    <property type="entry name" value="FAD-dep_OxRdtase"/>
</dbReference>
<dbReference type="Gene3D" id="3.40.50.720">
    <property type="entry name" value="NAD(P)-binding Rossmann-like Domain"/>
    <property type="match status" value="1"/>
</dbReference>
<protein>
    <recommendedName>
        <fullName evidence="1">FAD dependent oxidoreductase domain-containing protein</fullName>
    </recommendedName>
</protein>
<dbReference type="PROSITE" id="PS51257">
    <property type="entry name" value="PROKAR_LIPOPROTEIN"/>
    <property type="match status" value="1"/>
</dbReference>
<gene>
    <name evidence="2" type="ORF">METZ01_LOCUS484852</name>
</gene>
<feature type="domain" description="FAD dependent oxidoreductase" evidence="1">
    <location>
        <begin position="33"/>
        <end position="100"/>
    </location>
</feature>
<name>A0A383CK47_9ZZZZ</name>
<reference evidence="2" key="1">
    <citation type="submission" date="2018-05" db="EMBL/GenBank/DDBJ databases">
        <authorList>
            <person name="Lanie J.A."/>
            <person name="Ng W.-L."/>
            <person name="Kazmierczak K.M."/>
            <person name="Andrzejewski T.M."/>
            <person name="Davidsen T.M."/>
            <person name="Wayne K.J."/>
            <person name="Tettelin H."/>
            <person name="Glass J.I."/>
            <person name="Rusch D."/>
            <person name="Podicherti R."/>
            <person name="Tsui H.-C.T."/>
            <person name="Winkler M.E."/>
        </authorList>
    </citation>
    <scope>NUCLEOTIDE SEQUENCE</scope>
</reference>
<proteinExistence type="predicted"/>
<evidence type="ECO:0000259" key="1">
    <source>
        <dbReference type="Pfam" id="PF01266"/>
    </source>
</evidence>
<dbReference type="SUPFAM" id="SSF51971">
    <property type="entry name" value="Nucleotide-binding domain"/>
    <property type="match status" value="1"/>
</dbReference>
<feature type="non-terminal residue" evidence="2">
    <location>
        <position position="117"/>
    </location>
</feature>